<accession>W9CM60</accession>
<comment type="caution">
    <text evidence="2">The sequence shown here is derived from an EMBL/GenBank/DDBJ whole genome shotgun (WGS) entry which is preliminary data.</text>
</comment>
<dbReference type="EMBL" id="AYSA01000101">
    <property type="protein sequence ID" value="ESZ97123.1"/>
    <property type="molecule type" value="Genomic_DNA"/>
</dbReference>
<dbReference type="AlphaFoldDB" id="W9CM60"/>
<evidence type="ECO:0000256" key="1">
    <source>
        <dbReference type="SAM" id="MobiDB-lite"/>
    </source>
</evidence>
<keyword evidence="3" id="KW-1185">Reference proteome</keyword>
<feature type="compositionally biased region" description="Basic residues" evidence="1">
    <location>
        <begin position="1"/>
        <end position="10"/>
    </location>
</feature>
<reference evidence="2 3" key="1">
    <citation type="journal article" date="2014" name="Genome Announc.">
        <title>Draft genome sequence of Sclerotinia borealis, a psychrophilic plant pathogenic fungus.</title>
        <authorList>
            <person name="Mardanov A.V."/>
            <person name="Beletsky A.V."/>
            <person name="Kadnikov V.V."/>
            <person name="Ignatov A.N."/>
            <person name="Ravin N.V."/>
        </authorList>
    </citation>
    <scope>NUCLEOTIDE SEQUENCE [LARGE SCALE GENOMIC DNA]</scope>
    <source>
        <strain evidence="3">F-4157</strain>
    </source>
</reference>
<evidence type="ECO:0000313" key="3">
    <source>
        <dbReference type="Proteomes" id="UP000019487"/>
    </source>
</evidence>
<protein>
    <submittedName>
        <fullName evidence="2">Uncharacterized protein</fullName>
    </submittedName>
</protein>
<name>W9CM60_SCLBF</name>
<organism evidence="2 3">
    <name type="scientific">Sclerotinia borealis (strain F-4128)</name>
    <dbReference type="NCBI Taxonomy" id="1432307"/>
    <lineage>
        <taxon>Eukaryota</taxon>
        <taxon>Fungi</taxon>
        <taxon>Dikarya</taxon>
        <taxon>Ascomycota</taxon>
        <taxon>Pezizomycotina</taxon>
        <taxon>Leotiomycetes</taxon>
        <taxon>Helotiales</taxon>
        <taxon>Sclerotiniaceae</taxon>
        <taxon>Sclerotinia</taxon>
    </lineage>
</organism>
<sequence>MVRKRARRGKPVLQPSTNRMRLPDPPMAMPTSSFAAEPNDAAFLPLKDIKLEDIKLEDIKPKDIKPEDIKFEYRLSNRITAIFSVSIDYPPYNDDGPWTDFSHTRWQPIWHCCIQIETRQLTTPSLSKRLFDAIVSAKPHLATPFEFQRLDIRLTRATSHMGIQAKLIDSWRFNKDWQDLNRNQILHHNVPLTTVQKQLPLLSKSSLAHLVSWKFEIKEPHFRKLLPVFGLLSSLNMRLAKIEITLLREHIHECLAFKEKDLQESANLTNSDASAAQLQLQNTSDYVTTANDGVYPILWREECRPYLERGRIVVWLQNVCNMDRMESGIELH</sequence>
<feature type="region of interest" description="Disordered" evidence="1">
    <location>
        <begin position="1"/>
        <end position="31"/>
    </location>
</feature>
<gene>
    <name evidence="2" type="ORF">SBOR_2481</name>
</gene>
<dbReference type="HOGENOM" id="CLU_837178_0_0_1"/>
<evidence type="ECO:0000313" key="2">
    <source>
        <dbReference type="EMBL" id="ESZ97123.1"/>
    </source>
</evidence>
<proteinExistence type="predicted"/>
<dbReference type="Proteomes" id="UP000019487">
    <property type="component" value="Unassembled WGS sequence"/>
</dbReference>